<dbReference type="Proteomes" id="UP000266841">
    <property type="component" value="Unassembled WGS sequence"/>
</dbReference>
<keyword evidence="5" id="KW-1185">Reference proteome</keyword>
<evidence type="ECO:0000313" key="5">
    <source>
        <dbReference type="Proteomes" id="UP000266841"/>
    </source>
</evidence>
<evidence type="ECO:0000259" key="3">
    <source>
        <dbReference type="Pfam" id="PF13359"/>
    </source>
</evidence>
<dbReference type="PANTHER" id="PTHR23080:SF133">
    <property type="entry name" value="SI:CH211-262I1.5-RELATED"/>
    <property type="match status" value="1"/>
</dbReference>
<sequence length="279" mass="31549">MLRAYPISVIKKFGHANIFMLLDATECFAEIASMKTVNAILYSAYKHNSTMKWLVGCDPIGTVWDDSITDGYPGSISDPVETAVTKILYQIPFGFAVEVDKGFLIENQCAPLGVVCIRPMKLLEKQQQQSKADVALTQKVGKTRIAIEQANGQMKAKTPFFDGKIRIHQLALADLIFRASYLMTNFCLPFIQERDDVKSSKGRPCNAEIRYYGASDEGLVDVRPMIQLWGNTMEIARWRELRADKSKEKLTDTEISELVLEEDWPSKLLKDHKKKCKSD</sequence>
<comment type="caution">
    <text evidence="4">The sequence shown here is derived from an EMBL/GenBank/DDBJ whole genome shotgun (WGS) entry which is preliminary data.</text>
</comment>
<dbReference type="AlphaFoldDB" id="K0SVD7"/>
<feature type="domain" description="DDE Tnp4" evidence="3">
    <location>
        <begin position="22"/>
        <end position="185"/>
    </location>
</feature>
<dbReference type="GO" id="GO:0046872">
    <property type="term" value="F:metal ion binding"/>
    <property type="evidence" value="ECO:0007669"/>
    <property type="project" value="UniProtKB-KW"/>
</dbReference>
<protein>
    <recommendedName>
        <fullName evidence="3">DDE Tnp4 domain-containing protein</fullName>
    </recommendedName>
</protein>
<reference evidence="4 5" key="1">
    <citation type="journal article" date="2012" name="Genome Biol.">
        <title>Genome and low-iron response of an oceanic diatom adapted to chronic iron limitation.</title>
        <authorList>
            <person name="Lommer M."/>
            <person name="Specht M."/>
            <person name="Roy A.S."/>
            <person name="Kraemer L."/>
            <person name="Andreson R."/>
            <person name="Gutowska M.A."/>
            <person name="Wolf J."/>
            <person name="Bergner S.V."/>
            <person name="Schilhabel M.B."/>
            <person name="Klostermeier U.C."/>
            <person name="Beiko R.G."/>
            <person name="Rosenstiel P."/>
            <person name="Hippler M."/>
            <person name="Laroche J."/>
        </authorList>
    </citation>
    <scope>NUCLEOTIDE SEQUENCE [LARGE SCALE GENOMIC DNA]</scope>
    <source>
        <strain evidence="4 5">CCMP1005</strain>
    </source>
</reference>
<comment type="cofactor">
    <cofactor evidence="1">
        <name>a divalent metal cation</name>
        <dbReference type="ChEBI" id="CHEBI:60240"/>
    </cofactor>
</comment>
<evidence type="ECO:0000256" key="2">
    <source>
        <dbReference type="ARBA" id="ARBA00022723"/>
    </source>
</evidence>
<evidence type="ECO:0000313" key="4">
    <source>
        <dbReference type="EMBL" id="EJK69405.1"/>
    </source>
</evidence>
<gene>
    <name evidence="4" type="ORF">THAOC_09343</name>
</gene>
<name>K0SVD7_THAOC</name>
<dbReference type="OrthoDB" id="7331812at2759"/>
<dbReference type="InterPro" id="IPR027806">
    <property type="entry name" value="HARBI1_dom"/>
</dbReference>
<dbReference type="EMBL" id="AGNL01010114">
    <property type="protein sequence ID" value="EJK69405.1"/>
    <property type="molecule type" value="Genomic_DNA"/>
</dbReference>
<organism evidence="4 5">
    <name type="scientific">Thalassiosira oceanica</name>
    <name type="common">Marine diatom</name>
    <dbReference type="NCBI Taxonomy" id="159749"/>
    <lineage>
        <taxon>Eukaryota</taxon>
        <taxon>Sar</taxon>
        <taxon>Stramenopiles</taxon>
        <taxon>Ochrophyta</taxon>
        <taxon>Bacillariophyta</taxon>
        <taxon>Coscinodiscophyceae</taxon>
        <taxon>Thalassiosirophycidae</taxon>
        <taxon>Thalassiosirales</taxon>
        <taxon>Thalassiosiraceae</taxon>
        <taxon>Thalassiosira</taxon>
    </lineage>
</organism>
<keyword evidence="2" id="KW-0479">Metal-binding</keyword>
<dbReference type="PANTHER" id="PTHR23080">
    <property type="entry name" value="THAP DOMAIN PROTEIN"/>
    <property type="match status" value="1"/>
</dbReference>
<accession>K0SVD7</accession>
<dbReference type="Pfam" id="PF13359">
    <property type="entry name" value="DDE_Tnp_4"/>
    <property type="match status" value="1"/>
</dbReference>
<evidence type="ECO:0000256" key="1">
    <source>
        <dbReference type="ARBA" id="ARBA00001968"/>
    </source>
</evidence>
<proteinExistence type="predicted"/>